<dbReference type="EMBL" id="JBBWRZ010000008">
    <property type="protein sequence ID" value="KAK8230429.1"/>
    <property type="molecule type" value="Genomic_DNA"/>
</dbReference>
<accession>A0ABR1YHQ0</accession>
<evidence type="ECO:0000313" key="1">
    <source>
        <dbReference type="EMBL" id="KAK8230429.1"/>
    </source>
</evidence>
<name>A0ABR1YHQ0_9PEZI</name>
<reference evidence="1 2" key="1">
    <citation type="submission" date="2024-04" db="EMBL/GenBank/DDBJ databases">
        <title>Phyllosticta paracitricarpa is synonymous to the EU quarantine fungus P. citricarpa based on phylogenomic analyses.</title>
        <authorList>
            <consortium name="Lawrence Berkeley National Laboratory"/>
            <person name="Van Ingen-Buijs V.A."/>
            <person name="Van Westerhoven A.C."/>
            <person name="Haridas S."/>
            <person name="Skiadas P."/>
            <person name="Martin F."/>
            <person name="Groenewald J.Z."/>
            <person name="Crous P.W."/>
            <person name="Seidl M.F."/>
        </authorList>
    </citation>
    <scope>NUCLEOTIDE SEQUENCE [LARGE SCALE GENOMIC DNA]</scope>
    <source>
        <strain evidence="1 2">CBS 123374</strain>
    </source>
</reference>
<keyword evidence="2" id="KW-1185">Reference proteome</keyword>
<dbReference type="InterPro" id="IPR032675">
    <property type="entry name" value="LRR_dom_sf"/>
</dbReference>
<dbReference type="Proteomes" id="UP001492380">
    <property type="component" value="Unassembled WGS sequence"/>
</dbReference>
<dbReference type="SUPFAM" id="SSF52047">
    <property type="entry name" value="RNI-like"/>
    <property type="match status" value="1"/>
</dbReference>
<protein>
    <recommendedName>
        <fullName evidence="3">F-box domain-containing protein</fullName>
    </recommendedName>
</protein>
<gene>
    <name evidence="1" type="ORF">HDK90DRAFT_467811</name>
</gene>
<sequence>MASIFDLSHELLDMIFANLAKRDVFALRFSCRELRDASWNYCAQTYFAKLTMFVSTEGARRYNKLCFPHIKQSIRHVKLLLGCRHGSSWANSELRALLTDLPNFNSLTIQHVQPRRWVHTSNLENDYKQVSKVEWKREHRIASNVVSDIFLNLLVVPNSLRSIDIHSSEFKNYTDGLLRLDDLDIMARAAPLFRHNLANLVTLSLSLNTHISEEPAPDCYDALPTFLKGIPTLEEFTLVGTRRPFKPIPSLIFRALAEATTGEQRLPRLKLLRLKYFPVEQDALLQFISSHAKTLSKFQMTHIVLFHSVVQDDASSPYTGFLSTWPTFLKKLDEAQVIWELSTYELMKDQPQRAQRLNLRLWEKTPAREKKLSNARKDGAMTTVLPNLSTLF</sequence>
<evidence type="ECO:0008006" key="3">
    <source>
        <dbReference type="Google" id="ProtNLM"/>
    </source>
</evidence>
<evidence type="ECO:0000313" key="2">
    <source>
        <dbReference type="Proteomes" id="UP001492380"/>
    </source>
</evidence>
<dbReference type="Gene3D" id="3.80.10.10">
    <property type="entry name" value="Ribonuclease Inhibitor"/>
    <property type="match status" value="1"/>
</dbReference>
<comment type="caution">
    <text evidence="1">The sequence shown here is derived from an EMBL/GenBank/DDBJ whole genome shotgun (WGS) entry which is preliminary data.</text>
</comment>
<proteinExistence type="predicted"/>
<organism evidence="1 2">
    <name type="scientific">Phyllosticta capitalensis</name>
    <dbReference type="NCBI Taxonomy" id="121624"/>
    <lineage>
        <taxon>Eukaryota</taxon>
        <taxon>Fungi</taxon>
        <taxon>Dikarya</taxon>
        <taxon>Ascomycota</taxon>
        <taxon>Pezizomycotina</taxon>
        <taxon>Dothideomycetes</taxon>
        <taxon>Dothideomycetes incertae sedis</taxon>
        <taxon>Botryosphaeriales</taxon>
        <taxon>Phyllostictaceae</taxon>
        <taxon>Phyllosticta</taxon>
    </lineage>
</organism>